<keyword evidence="3" id="KW-1185">Reference proteome</keyword>
<evidence type="ECO:0000256" key="1">
    <source>
        <dbReference type="SAM" id="MobiDB-lite"/>
    </source>
</evidence>
<dbReference type="EMBL" id="JBANMG010000003">
    <property type="protein sequence ID" value="KAK6955610.1"/>
    <property type="molecule type" value="Genomic_DNA"/>
</dbReference>
<gene>
    <name evidence="2" type="ORF">Daesc_003252</name>
</gene>
<sequence>MDGVDAESPDANAGPNAGLDINFVVDDSSLLHFDKSTSEIDSSNSKPSGDSPDSNKPYHTKRPHKKSRAGCQQCKRRKVKPCFDSDGSTVVVSEPMFRPSEMTDALDMKMLWFYTSRGYQFFSIQTGRSPAVDHVLQVKIVQHAFQSPFLMDCLMAVSSLHLRTMNQPVPAHRAAAYCSRAFEGYRKAIEAANPVDFPALIACSLLMVAVSSHPFRDPDSKPLYVIDWMQVWRGISLIFEIVTPRVLQDSGMAMLFYRPPVDLEKAASYIPNNLLFMVASIKSGDADDEHQQTYYDMLKYLGSLYQEIREHGFSPILDLRIVTFLTFVPRPFIPLAKEHRPRALILLAHYLCFTKMTRGVWWLDGIADREIRHICKSVGEEWVHLLRVPQMVLRTESKVEIAQLIINNRNWTPAEMDRYERDRDPRLITDLRLVDNQGSEIDISQGEWVIKTAFPIASPSNIANMPKYLDPYPELSTSVAEVMSNSS</sequence>
<evidence type="ECO:0008006" key="4">
    <source>
        <dbReference type="Google" id="ProtNLM"/>
    </source>
</evidence>
<evidence type="ECO:0000313" key="2">
    <source>
        <dbReference type="EMBL" id="KAK6955610.1"/>
    </source>
</evidence>
<name>A0AAX6MSG9_9PEZI</name>
<dbReference type="GO" id="GO:0000981">
    <property type="term" value="F:DNA-binding transcription factor activity, RNA polymerase II-specific"/>
    <property type="evidence" value="ECO:0007669"/>
    <property type="project" value="TreeGrafter"/>
</dbReference>
<dbReference type="Proteomes" id="UP001369815">
    <property type="component" value="Unassembled WGS sequence"/>
</dbReference>
<dbReference type="PANTHER" id="PTHR47657:SF7">
    <property type="entry name" value="STEROL REGULATORY ELEMENT-BINDING PROTEIN ECM22"/>
    <property type="match status" value="1"/>
</dbReference>
<accession>A0AAX6MSG9</accession>
<proteinExistence type="predicted"/>
<dbReference type="AlphaFoldDB" id="A0AAX6MSG9"/>
<evidence type="ECO:0000313" key="3">
    <source>
        <dbReference type="Proteomes" id="UP001369815"/>
    </source>
</evidence>
<reference evidence="2 3" key="1">
    <citation type="journal article" date="2024" name="Front Chem Biol">
        <title>Unveiling the potential of Daldinia eschscholtzii MFLUCC 19-0629 through bioactivity and bioinformatics studies for enhanced sustainable agriculture production.</title>
        <authorList>
            <person name="Brooks S."/>
            <person name="Weaver J.A."/>
            <person name="Klomchit A."/>
            <person name="Alharthi S.A."/>
            <person name="Onlamun T."/>
            <person name="Nurani R."/>
            <person name="Vong T.K."/>
            <person name="Alberti F."/>
            <person name="Greco C."/>
        </authorList>
    </citation>
    <scope>NUCLEOTIDE SEQUENCE [LARGE SCALE GENOMIC DNA]</scope>
    <source>
        <strain evidence="2">MFLUCC 19-0629</strain>
    </source>
</reference>
<feature type="region of interest" description="Disordered" evidence="1">
    <location>
        <begin position="35"/>
        <end position="71"/>
    </location>
</feature>
<dbReference type="PANTHER" id="PTHR47657">
    <property type="entry name" value="STEROL REGULATORY ELEMENT-BINDING PROTEIN ECM22"/>
    <property type="match status" value="1"/>
</dbReference>
<dbReference type="InterPro" id="IPR052400">
    <property type="entry name" value="Zn2-C6_fungal_TF"/>
</dbReference>
<feature type="compositionally biased region" description="Polar residues" evidence="1">
    <location>
        <begin position="39"/>
        <end position="54"/>
    </location>
</feature>
<protein>
    <recommendedName>
        <fullName evidence="4">Zn(2)-C6 fungal-type domain-containing protein</fullName>
    </recommendedName>
</protein>
<comment type="caution">
    <text evidence="2">The sequence shown here is derived from an EMBL/GenBank/DDBJ whole genome shotgun (WGS) entry which is preliminary data.</text>
</comment>
<feature type="compositionally biased region" description="Basic residues" evidence="1">
    <location>
        <begin position="58"/>
        <end position="71"/>
    </location>
</feature>
<organism evidence="2 3">
    <name type="scientific">Daldinia eschscholtzii</name>
    <dbReference type="NCBI Taxonomy" id="292717"/>
    <lineage>
        <taxon>Eukaryota</taxon>
        <taxon>Fungi</taxon>
        <taxon>Dikarya</taxon>
        <taxon>Ascomycota</taxon>
        <taxon>Pezizomycotina</taxon>
        <taxon>Sordariomycetes</taxon>
        <taxon>Xylariomycetidae</taxon>
        <taxon>Xylariales</taxon>
        <taxon>Hypoxylaceae</taxon>
        <taxon>Daldinia</taxon>
    </lineage>
</organism>